<organism evidence="1 2">
    <name type="scientific">Streptomyces buecherae</name>
    <dbReference type="NCBI Taxonomy" id="2763006"/>
    <lineage>
        <taxon>Bacteria</taxon>
        <taxon>Bacillati</taxon>
        <taxon>Actinomycetota</taxon>
        <taxon>Actinomycetes</taxon>
        <taxon>Kitasatosporales</taxon>
        <taxon>Streptomycetaceae</taxon>
        <taxon>Streptomyces</taxon>
    </lineage>
</organism>
<name>A0A7H8NB47_9ACTN</name>
<dbReference type="AlphaFoldDB" id="A0A7H8NB47"/>
<proteinExistence type="predicted"/>
<dbReference type="Proteomes" id="UP000509303">
    <property type="component" value="Chromosome"/>
</dbReference>
<reference evidence="1 2" key="1">
    <citation type="submission" date="2020-06" db="EMBL/GenBank/DDBJ databases">
        <title>Genome mining for natural products.</title>
        <authorList>
            <person name="Zhang B."/>
            <person name="Shi J."/>
            <person name="Ge H."/>
        </authorList>
    </citation>
    <scope>NUCLEOTIDE SEQUENCE [LARGE SCALE GENOMIC DNA]</scope>
    <source>
        <strain evidence="1 2">NA00687</strain>
    </source>
</reference>
<evidence type="ECO:0000313" key="2">
    <source>
        <dbReference type="Proteomes" id="UP000509303"/>
    </source>
</evidence>
<dbReference type="InterPro" id="IPR006311">
    <property type="entry name" value="TAT_signal"/>
</dbReference>
<sequence>MDPSRRSLLGAGGLFSVALTIPGWNEVVARAKSLKVNKRARVGESDVAMVSAMTDRLSDLDDEFGGRYARPMAAVFLSNTVAAYLKADANERVRTKMLSAASWLCYATGWMAVDEGLHGLAQSYYVRGLELAGASGDHMTYCHILRGMSVQAANLGHGAPAVRLANAAAEATPESTPRMKAFLSGQQAHAFALAGERANALMSLREAESAMDKAESPSKAFGGYGPSTVAYHTSEVRHALGDTAGSVQSLHDHFRLRDESDTTRTSLIFGTLLAERQLKVGHLEAACHSWNDVLERYPAMNSGRVDERVKMAASLLKPYRANALAQQTYDRALTLWTDKAQLS</sequence>
<dbReference type="PROSITE" id="PS51318">
    <property type="entry name" value="TAT"/>
    <property type="match status" value="1"/>
</dbReference>
<keyword evidence="2" id="KW-1185">Reference proteome</keyword>
<protein>
    <submittedName>
        <fullName evidence="1">Transcriptional regulator</fullName>
    </submittedName>
</protein>
<evidence type="ECO:0000313" key="1">
    <source>
        <dbReference type="EMBL" id="QKW51673.1"/>
    </source>
</evidence>
<accession>A0A7H8NB47</accession>
<gene>
    <name evidence="1" type="ORF">HUT08_21520</name>
</gene>
<dbReference type="EMBL" id="CP054929">
    <property type="protein sequence ID" value="QKW51673.1"/>
    <property type="molecule type" value="Genomic_DNA"/>
</dbReference>